<comment type="caution">
    <text evidence="6">The sequence shown here is derived from an EMBL/GenBank/DDBJ whole genome shotgun (WGS) entry which is preliminary data.</text>
</comment>
<dbReference type="GO" id="GO:0055052">
    <property type="term" value="C:ATP-binding cassette (ABC) transporter complex, substrate-binding subunit-containing"/>
    <property type="evidence" value="ECO:0007669"/>
    <property type="project" value="TreeGrafter"/>
</dbReference>
<evidence type="ECO:0000256" key="2">
    <source>
        <dbReference type="ARBA" id="ARBA00022448"/>
    </source>
</evidence>
<dbReference type="SUPFAM" id="SSF53850">
    <property type="entry name" value="Periplasmic binding protein-like II"/>
    <property type="match status" value="1"/>
</dbReference>
<dbReference type="GO" id="GO:0015768">
    <property type="term" value="P:maltose transport"/>
    <property type="evidence" value="ECO:0007669"/>
    <property type="project" value="TreeGrafter"/>
</dbReference>
<evidence type="ECO:0000256" key="1">
    <source>
        <dbReference type="ARBA" id="ARBA00008520"/>
    </source>
</evidence>
<keyword evidence="4" id="KW-0732">Signal</keyword>
<dbReference type="PANTHER" id="PTHR30061">
    <property type="entry name" value="MALTOSE-BINDING PERIPLASMIC PROTEIN"/>
    <property type="match status" value="1"/>
</dbReference>
<dbReference type="OrthoDB" id="9766758at2"/>
<dbReference type="Proteomes" id="UP000306420">
    <property type="component" value="Unassembled WGS sequence"/>
</dbReference>
<dbReference type="InterPro" id="IPR006060">
    <property type="entry name" value="Maltose/Cyclodextrin-bd"/>
</dbReference>
<dbReference type="GO" id="GO:1901982">
    <property type="term" value="F:maltose binding"/>
    <property type="evidence" value="ECO:0007669"/>
    <property type="project" value="TreeGrafter"/>
</dbReference>
<organism evidence="6 7">
    <name type="scientific">Ruoffia tabacinasalis</name>
    <dbReference type="NCBI Taxonomy" id="87458"/>
    <lineage>
        <taxon>Bacteria</taxon>
        <taxon>Bacillati</taxon>
        <taxon>Bacillota</taxon>
        <taxon>Bacilli</taxon>
        <taxon>Lactobacillales</taxon>
        <taxon>Aerococcaceae</taxon>
        <taxon>Ruoffia</taxon>
    </lineage>
</organism>
<dbReference type="Pfam" id="PF13416">
    <property type="entry name" value="SBP_bac_8"/>
    <property type="match status" value="1"/>
</dbReference>
<protein>
    <recommendedName>
        <fullName evidence="5">Maltodextrin-binding protein</fullName>
    </recommendedName>
</protein>
<keyword evidence="5" id="KW-0449">Lipoprotein</keyword>
<reference evidence="6 7" key="1">
    <citation type="submission" date="2019-05" db="EMBL/GenBank/DDBJ databases">
        <title>The metagenome of a microbial culture collection derived from dairy environment covers the genomic content of the human microbiome.</title>
        <authorList>
            <person name="Roder T."/>
            <person name="Wuthrich D."/>
            <person name="Sattari Z."/>
            <person name="Von Ah U."/>
            <person name="Bar C."/>
            <person name="Ronchi F."/>
            <person name="Macpherson A.J."/>
            <person name="Ganal-Vonarburg S.C."/>
            <person name="Bruggmann R."/>
            <person name="Vergeres G."/>
        </authorList>
    </citation>
    <scope>NUCLEOTIDE SEQUENCE [LARGE SCALE GENOMIC DNA]</scope>
    <source>
        <strain evidence="6 7">FAM 24227</strain>
    </source>
</reference>
<sequence>MKFDWKKIVTGATTAILGASVAASVLLPAQEVLAQEETLIISAAGHYDYVIENIEAFEEEHGVSVEVWDTDMFEVLDGLALDGPAGTGADVVIAPYDRIGSLGMQGLIQPVTLNEDAGYNETDQQQVTMDGQIYGAPTVIETLVMFYNTELLDAAPETFEELEAISQDERFAFEDEEGRNVGFLTNWVDFYMTYGLLAGYGGYVFGEDGTNTEDIGLNNEGAIEAIEYATNWYQNTWPQGMLDVTSATDFINQSFMEGNTAAVITGPWMANDFNNSGIPYATTTIPTLPNGEEYKPFGGGKAWAVSAFTEKTELAQEFLNWVTSEEQQTIMYERLGEIPANQVAREQAAQSDSELTAAVIEVYENAVPMPNIPQMAEVWVGAESLMFDAASGTKTAEESANDAVELITQTIQQNY</sequence>
<dbReference type="PRINTS" id="PR00181">
    <property type="entry name" value="MALTOSEBP"/>
</dbReference>
<name>A0A5R9DT75_9LACT</name>
<accession>A0A5R9DT75</accession>
<dbReference type="EMBL" id="VBSP01000037">
    <property type="protein sequence ID" value="TLQ40138.1"/>
    <property type="molecule type" value="Genomic_DNA"/>
</dbReference>
<keyword evidence="2 5" id="KW-0813">Transport</keyword>
<keyword evidence="5" id="KW-1003">Cell membrane</keyword>
<comment type="subcellular location">
    <subcellularLocation>
        <location evidence="5">Cell membrane</location>
        <topology evidence="5">Lipid-anchor</topology>
    </subcellularLocation>
</comment>
<keyword evidence="3 5" id="KW-0762">Sugar transport</keyword>
<keyword evidence="5" id="KW-0472">Membrane</keyword>
<evidence type="ECO:0000256" key="5">
    <source>
        <dbReference type="RuleBase" id="RU365005"/>
    </source>
</evidence>
<comment type="similarity">
    <text evidence="1 5">Belongs to the bacterial solute-binding protein 1 family.</text>
</comment>
<dbReference type="GO" id="GO:0042956">
    <property type="term" value="P:maltodextrin transmembrane transport"/>
    <property type="evidence" value="ECO:0007669"/>
    <property type="project" value="TreeGrafter"/>
</dbReference>
<dbReference type="AlphaFoldDB" id="A0A5R9DT75"/>
<dbReference type="RefSeq" id="WP_138405108.1">
    <property type="nucleotide sequence ID" value="NZ_VBSP01000037.1"/>
</dbReference>
<dbReference type="InterPro" id="IPR006059">
    <property type="entry name" value="SBP"/>
</dbReference>
<dbReference type="Gene3D" id="3.40.190.10">
    <property type="entry name" value="Periplasmic binding protein-like II"/>
    <property type="match status" value="2"/>
</dbReference>
<proteinExistence type="inferred from homology"/>
<evidence type="ECO:0000256" key="3">
    <source>
        <dbReference type="ARBA" id="ARBA00022597"/>
    </source>
</evidence>
<evidence type="ECO:0000313" key="6">
    <source>
        <dbReference type="EMBL" id="TLQ40138.1"/>
    </source>
</evidence>
<dbReference type="PANTHER" id="PTHR30061:SF50">
    <property type="entry name" value="MALTOSE_MALTODEXTRIN-BINDING PERIPLASMIC PROTEIN"/>
    <property type="match status" value="1"/>
</dbReference>
<dbReference type="GO" id="GO:0015144">
    <property type="term" value="F:carbohydrate transmembrane transporter activity"/>
    <property type="evidence" value="ECO:0007669"/>
    <property type="project" value="InterPro"/>
</dbReference>
<gene>
    <name evidence="6" type="ORF">FEZ33_09290</name>
</gene>
<evidence type="ECO:0000313" key="7">
    <source>
        <dbReference type="Proteomes" id="UP000306420"/>
    </source>
</evidence>
<evidence type="ECO:0000256" key="4">
    <source>
        <dbReference type="ARBA" id="ARBA00022729"/>
    </source>
</evidence>